<evidence type="ECO:0000313" key="3">
    <source>
        <dbReference type="Proteomes" id="UP001439008"/>
    </source>
</evidence>
<protein>
    <recommendedName>
        <fullName evidence="1">Calponin-homology (CH) domain-containing protein</fullName>
    </recommendedName>
</protein>
<evidence type="ECO:0000313" key="2">
    <source>
        <dbReference type="EMBL" id="MES1922597.1"/>
    </source>
</evidence>
<comment type="caution">
    <text evidence="2">The sequence shown here is derived from an EMBL/GenBank/DDBJ whole genome shotgun (WGS) entry which is preliminary data.</text>
</comment>
<dbReference type="Pfam" id="PF00307">
    <property type="entry name" value="CH"/>
    <property type="match status" value="1"/>
</dbReference>
<name>A0ABV2AT82_9EUKA</name>
<dbReference type="InterPro" id="IPR036872">
    <property type="entry name" value="CH_dom_sf"/>
</dbReference>
<dbReference type="SMART" id="SM00033">
    <property type="entry name" value="CH"/>
    <property type="match status" value="1"/>
</dbReference>
<dbReference type="SUPFAM" id="SSF47576">
    <property type="entry name" value="Calponin-homology domain, CH-domain"/>
    <property type="match status" value="1"/>
</dbReference>
<gene>
    <name evidence="2" type="ORF">MHBO_004113</name>
</gene>
<sequence length="260" mass="30102">AENAKESLLKWTKNSLTKKIYEKVKIDDFGKSWSNGLAFCALIHQFNPKSIKFEKLSPFESDANIRLGIYATNVLLNFDDLLNFNNYTESTENGKILIVSELYSAFKNAPKMGISKEIITETIDVVREIKNCETKTKAKSSILGEKLRNVRSKLKEHVSKLPNSNLEETKEALRTTKELGNLRKEIFDLEKNFYSKFLCSLKVDSEKILRESQKDIGESDYFELFNESKNLGREIENYVFRKQGEEQETAKAFIFFKLQF</sequence>
<reference evidence="2 3" key="1">
    <citation type="journal article" date="2024" name="BMC Biol.">
        <title>Comparative genomics of Ascetosporea gives new insight into the evolutionary basis for animal parasitism in Rhizaria.</title>
        <authorList>
            <person name="Hiltunen Thoren M."/>
            <person name="Onut-Brannstrom I."/>
            <person name="Alfjorden A."/>
            <person name="Peckova H."/>
            <person name="Swords F."/>
            <person name="Hooper C."/>
            <person name="Holzer A.S."/>
            <person name="Bass D."/>
            <person name="Burki F."/>
        </authorList>
    </citation>
    <scope>NUCLEOTIDE SEQUENCE [LARGE SCALE GENOMIC DNA]</scope>
    <source>
        <strain evidence="2">20-A016</strain>
    </source>
</reference>
<dbReference type="InterPro" id="IPR001715">
    <property type="entry name" value="CH_dom"/>
</dbReference>
<proteinExistence type="predicted"/>
<dbReference type="EMBL" id="JBDODL010003171">
    <property type="protein sequence ID" value="MES1922597.1"/>
    <property type="molecule type" value="Genomic_DNA"/>
</dbReference>
<keyword evidence="3" id="KW-1185">Reference proteome</keyword>
<dbReference type="PANTHER" id="PTHR23167:SF46">
    <property type="entry name" value="EPS15 HOMOLOGY DOMAIN CONTAINING PROTEIN-BINDING PROTEIN 1, ISOFORM F"/>
    <property type="match status" value="1"/>
</dbReference>
<dbReference type="InterPro" id="IPR050540">
    <property type="entry name" value="F-actin_Monoox_Mical"/>
</dbReference>
<feature type="domain" description="Calponin-homology (CH)" evidence="1">
    <location>
        <begin position="2"/>
        <end position="107"/>
    </location>
</feature>
<dbReference type="PANTHER" id="PTHR23167">
    <property type="entry name" value="CALPONIN HOMOLOGY DOMAIN-CONTAINING PROTEIN DDB_G0272472-RELATED"/>
    <property type="match status" value="1"/>
</dbReference>
<dbReference type="Gene3D" id="1.10.418.10">
    <property type="entry name" value="Calponin-like domain"/>
    <property type="match status" value="1"/>
</dbReference>
<dbReference type="Proteomes" id="UP001439008">
    <property type="component" value="Unassembled WGS sequence"/>
</dbReference>
<evidence type="ECO:0000259" key="1">
    <source>
        <dbReference type="PROSITE" id="PS50021"/>
    </source>
</evidence>
<dbReference type="PROSITE" id="PS50021">
    <property type="entry name" value="CH"/>
    <property type="match status" value="1"/>
</dbReference>
<organism evidence="2 3">
    <name type="scientific">Bonamia ostreae</name>
    <dbReference type="NCBI Taxonomy" id="126728"/>
    <lineage>
        <taxon>Eukaryota</taxon>
        <taxon>Sar</taxon>
        <taxon>Rhizaria</taxon>
        <taxon>Endomyxa</taxon>
        <taxon>Ascetosporea</taxon>
        <taxon>Haplosporida</taxon>
        <taxon>Bonamia</taxon>
    </lineage>
</organism>
<accession>A0ABV2AT82</accession>
<feature type="non-terminal residue" evidence="2">
    <location>
        <position position="1"/>
    </location>
</feature>